<protein>
    <recommendedName>
        <fullName evidence="2">precorrin-2 dehydrogenase</fullName>
        <ecNumber evidence="2">1.3.1.76</ecNumber>
    </recommendedName>
</protein>
<dbReference type="InterPro" id="IPR006367">
    <property type="entry name" value="Sirohaem_synthase_N"/>
</dbReference>
<keyword evidence="9" id="KW-1185">Reference proteome</keyword>
<evidence type="ECO:0000256" key="2">
    <source>
        <dbReference type="ARBA" id="ARBA00012400"/>
    </source>
</evidence>
<dbReference type="InterPro" id="IPR028161">
    <property type="entry name" value="Met8-like"/>
</dbReference>
<dbReference type="Proteomes" id="UP001528920">
    <property type="component" value="Unassembled WGS sequence"/>
</dbReference>
<comment type="catalytic activity">
    <reaction evidence="6">
        <text>precorrin-2 + NAD(+) = sirohydrochlorin + NADH + 2 H(+)</text>
        <dbReference type="Rhea" id="RHEA:15613"/>
        <dbReference type="ChEBI" id="CHEBI:15378"/>
        <dbReference type="ChEBI" id="CHEBI:57540"/>
        <dbReference type="ChEBI" id="CHEBI:57945"/>
        <dbReference type="ChEBI" id="CHEBI:58351"/>
        <dbReference type="ChEBI" id="CHEBI:58827"/>
        <dbReference type="EC" id="1.3.1.76"/>
    </reaction>
</comment>
<keyword evidence="5" id="KW-0627">Porphyrin biosynthesis</keyword>
<dbReference type="PANTHER" id="PTHR35330:SF1">
    <property type="entry name" value="SIROHEME BIOSYNTHESIS PROTEIN MET8"/>
    <property type="match status" value="1"/>
</dbReference>
<name>A0ABT5VQ62_9BACT</name>
<dbReference type="EMBL" id="JAKJSC010000001">
    <property type="protein sequence ID" value="MDE5417580.1"/>
    <property type="molecule type" value="Genomic_DNA"/>
</dbReference>
<evidence type="ECO:0000259" key="7">
    <source>
        <dbReference type="Pfam" id="PF14824"/>
    </source>
</evidence>
<accession>A0ABT5VQ62</accession>
<dbReference type="InterPro" id="IPR028281">
    <property type="entry name" value="Sirohaem_synthase_central"/>
</dbReference>
<dbReference type="Pfam" id="PF14824">
    <property type="entry name" value="Sirohm_synth_M"/>
    <property type="match status" value="1"/>
</dbReference>
<dbReference type="Gene3D" id="3.30.160.110">
    <property type="entry name" value="Siroheme synthase, domain 2"/>
    <property type="match status" value="1"/>
</dbReference>
<dbReference type="EC" id="1.3.1.76" evidence="2"/>
<sequence length="202" mass="22924">MKMTDKININPLLPIFINPLKVKYLIIGGGKAGTEKLFFLLKNSPDANITIVSLEVSLKIYELSNKHSNVKIQNKKFDRSDLIDKDIVIIATNHSDLNREIRLEAKQMRLLVNVVDKPLLSDFYFGSVVTKGNLKVGISTNGKSPTFSKRFREILESILPDEVESVLDNLNKLRNSLKSDFTVKVRELNKITSNLIIDNERI</sequence>
<proteinExistence type="predicted"/>
<evidence type="ECO:0000256" key="3">
    <source>
        <dbReference type="ARBA" id="ARBA00023002"/>
    </source>
</evidence>
<evidence type="ECO:0000256" key="5">
    <source>
        <dbReference type="ARBA" id="ARBA00023244"/>
    </source>
</evidence>
<evidence type="ECO:0000313" key="8">
    <source>
        <dbReference type="EMBL" id="MDE5417580.1"/>
    </source>
</evidence>
<keyword evidence="4" id="KW-0520">NAD</keyword>
<reference evidence="8 9" key="1">
    <citation type="submission" date="2022-01" db="EMBL/GenBank/DDBJ databases">
        <title>Labilibaculum sp. nov, a marine bacterium isolated from Antarctica.</title>
        <authorList>
            <person name="Dai W."/>
        </authorList>
    </citation>
    <scope>NUCLEOTIDE SEQUENCE [LARGE SCALE GENOMIC DNA]</scope>
    <source>
        <strain evidence="8 9">DW002</strain>
    </source>
</reference>
<gene>
    <name evidence="8" type="ORF">L3049_06125</name>
</gene>
<evidence type="ECO:0000256" key="6">
    <source>
        <dbReference type="ARBA" id="ARBA00047561"/>
    </source>
</evidence>
<dbReference type="SUPFAM" id="SSF51735">
    <property type="entry name" value="NAD(P)-binding Rossmann-fold domains"/>
    <property type="match status" value="1"/>
</dbReference>
<feature type="domain" description="Siroheme synthase central" evidence="7">
    <location>
        <begin position="132"/>
        <end position="157"/>
    </location>
</feature>
<keyword evidence="3" id="KW-0560">Oxidoreductase</keyword>
<evidence type="ECO:0000256" key="1">
    <source>
        <dbReference type="ARBA" id="ARBA00005010"/>
    </source>
</evidence>
<organism evidence="8 9">
    <name type="scientific">Paralabilibaculum antarcticum</name>
    <dbReference type="NCBI Taxonomy" id="2912572"/>
    <lineage>
        <taxon>Bacteria</taxon>
        <taxon>Pseudomonadati</taxon>
        <taxon>Bacteroidota</taxon>
        <taxon>Bacteroidia</taxon>
        <taxon>Marinilabiliales</taxon>
        <taxon>Marinifilaceae</taxon>
        <taxon>Paralabilibaculum</taxon>
    </lineage>
</organism>
<dbReference type="Pfam" id="PF13241">
    <property type="entry name" value="NAD_binding_7"/>
    <property type="match status" value="1"/>
</dbReference>
<comment type="caution">
    <text evidence="8">The sequence shown here is derived from an EMBL/GenBank/DDBJ whole genome shotgun (WGS) entry which is preliminary data.</text>
</comment>
<dbReference type="SUPFAM" id="SSF75615">
    <property type="entry name" value="Siroheme synthase middle domains-like"/>
    <property type="match status" value="1"/>
</dbReference>
<evidence type="ECO:0000256" key="4">
    <source>
        <dbReference type="ARBA" id="ARBA00023027"/>
    </source>
</evidence>
<dbReference type="RefSeq" id="WP_275108922.1">
    <property type="nucleotide sequence ID" value="NZ_JAKJSC010000001.1"/>
</dbReference>
<evidence type="ECO:0000313" key="9">
    <source>
        <dbReference type="Proteomes" id="UP001528920"/>
    </source>
</evidence>
<comment type="pathway">
    <text evidence="1">Porphyrin-containing compound metabolism; siroheme biosynthesis; sirohydrochlorin from precorrin-2: step 1/1.</text>
</comment>
<dbReference type="PANTHER" id="PTHR35330">
    <property type="entry name" value="SIROHEME BIOSYNTHESIS PROTEIN MET8"/>
    <property type="match status" value="1"/>
</dbReference>
<dbReference type="NCBIfam" id="TIGR01470">
    <property type="entry name" value="cysG_Nterm"/>
    <property type="match status" value="1"/>
</dbReference>
<dbReference type="InterPro" id="IPR036291">
    <property type="entry name" value="NAD(P)-bd_dom_sf"/>
</dbReference>
<dbReference type="Gene3D" id="3.40.50.720">
    <property type="entry name" value="NAD(P)-binding Rossmann-like Domain"/>
    <property type="match status" value="1"/>
</dbReference>